<evidence type="ECO:0000313" key="3">
    <source>
        <dbReference type="Proteomes" id="UP001054837"/>
    </source>
</evidence>
<evidence type="ECO:0000256" key="1">
    <source>
        <dbReference type="SAM" id="MobiDB-lite"/>
    </source>
</evidence>
<name>A0AAV4TSN9_9ARAC</name>
<sequence>MNLLRLVIKMKKELINVLHRDITGTGMRPYIANYVRRGNRAILNRKLQTRARIFRPAEVSSSIRTKEINPLNDDSDSEIKETPPVVTSPTVNVRDYCFKSTFFVAP</sequence>
<dbReference type="Proteomes" id="UP001054837">
    <property type="component" value="Unassembled WGS sequence"/>
</dbReference>
<reference evidence="2 3" key="1">
    <citation type="submission" date="2021-06" db="EMBL/GenBank/DDBJ databases">
        <title>Caerostris darwini draft genome.</title>
        <authorList>
            <person name="Kono N."/>
            <person name="Arakawa K."/>
        </authorList>
    </citation>
    <scope>NUCLEOTIDE SEQUENCE [LARGE SCALE GENOMIC DNA]</scope>
</reference>
<comment type="caution">
    <text evidence="2">The sequence shown here is derived from an EMBL/GenBank/DDBJ whole genome shotgun (WGS) entry which is preliminary data.</text>
</comment>
<accession>A0AAV4TSN9</accession>
<dbReference type="EMBL" id="BPLQ01010113">
    <property type="protein sequence ID" value="GIY48461.1"/>
    <property type="molecule type" value="Genomic_DNA"/>
</dbReference>
<keyword evidence="3" id="KW-1185">Reference proteome</keyword>
<organism evidence="2 3">
    <name type="scientific">Caerostris darwini</name>
    <dbReference type="NCBI Taxonomy" id="1538125"/>
    <lineage>
        <taxon>Eukaryota</taxon>
        <taxon>Metazoa</taxon>
        <taxon>Ecdysozoa</taxon>
        <taxon>Arthropoda</taxon>
        <taxon>Chelicerata</taxon>
        <taxon>Arachnida</taxon>
        <taxon>Araneae</taxon>
        <taxon>Araneomorphae</taxon>
        <taxon>Entelegynae</taxon>
        <taxon>Araneoidea</taxon>
        <taxon>Araneidae</taxon>
        <taxon>Caerostris</taxon>
    </lineage>
</organism>
<evidence type="ECO:0000313" key="2">
    <source>
        <dbReference type="EMBL" id="GIY48461.1"/>
    </source>
</evidence>
<feature type="region of interest" description="Disordered" evidence="1">
    <location>
        <begin position="65"/>
        <end position="86"/>
    </location>
</feature>
<gene>
    <name evidence="2" type="ORF">CDAR_428701</name>
</gene>
<dbReference type="AlphaFoldDB" id="A0AAV4TSN9"/>
<proteinExistence type="predicted"/>
<protein>
    <submittedName>
        <fullName evidence="2">Uncharacterized protein</fullName>
    </submittedName>
</protein>